<dbReference type="RefSeq" id="WP_372561260.1">
    <property type="nucleotide sequence ID" value="NZ_JBGOSP010000002.1"/>
</dbReference>
<evidence type="ECO:0000313" key="3">
    <source>
        <dbReference type="Proteomes" id="UP001571476"/>
    </source>
</evidence>
<evidence type="ECO:0000256" key="1">
    <source>
        <dbReference type="SAM" id="MobiDB-lite"/>
    </source>
</evidence>
<dbReference type="Pfam" id="PF13242">
    <property type="entry name" value="Hydrolase_like"/>
    <property type="match status" value="1"/>
</dbReference>
<comment type="caution">
    <text evidence="2">The sequence shown here is derived from an EMBL/GenBank/DDBJ whole genome shotgun (WGS) entry which is preliminary data.</text>
</comment>
<protein>
    <submittedName>
        <fullName evidence="2">HAD-IIA family hydrolase</fullName>
    </submittedName>
</protein>
<dbReference type="GO" id="GO:0016787">
    <property type="term" value="F:hydrolase activity"/>
    <property type="evidence" value="ECO:0007669"/>
    <property type="project" value="UniProtKB-KW"/>
</dbReference>
<dbReference type="Proteomes" id="UP001571476">
    <property type="component" value="Unassembled WGS sequence"/>
</dbReference>
<keyword evidence="2" id="KW-0378">Hydrolase</keyword>
<dbReference type="EMBL" id="JBGOSP010000002">
    <property type="protein sequence ID" value="MFA3835218.1"/>
    <property type="molecule type" value="Genomic_DNA"/>
</dbReference>
<organism evidence="2 3">
    <name type="scientific">Streptomyces aureus</name>
    <dbReference type="NCBI Taxonomy" id="193461"/>
    <lineage>
        <taxon>Bacteria</taxon>
        <taxon>Bacillati</taxon>
        <taxon>Actinomycetota</taxon>
        <taxon>Actinomycetes</taxon>
        <taxon>Kitasatosporales</taxon>
        <taxon>Streptomycetaceae</taxon>
        <taxon>Streptomyces</taxon>
    </lineage>
</organism>
<dbReference type="InterPro" id="IPR036412">
    <property type="entry name" value="HAD-like_sf"/>
</dbReference>
<sequence>MGRTGTSRPRPSEWRIARRGNDGAASSGTAARVRPLFSGPPTPRRWTQSAPVALTHRVRAGQRGFSAVHRLLTHALTGMDRRLGELAPRIQPRGDYRRPMERERAPAIRAVLIDIDGVLTVSWEPLPGAVEAMERLRAAGLPLALVTNTTSRTRASICARLTGAGFPVSVDDILTAPAVTAAHLRENHPGARCLLLNAGDIQDDLTGVTLVEPEAQADVDVVVVGGAGDEFGYAALNRVFHHLQRGAHLVAMHQNLYWRTADGLDLDTGAFLLGLERAARVEATITGKPSEAFFAAALAHLGADASATLMVGDDIESDVLAAQRSGITGTLVKTGKYLPETHRSADGTPDHVLDSFAALPDLLEQLASDSR</sequence>
<dbReference type="PANTHER" id="PTHR19288">
    <property type="entry name" value="4-NITROPHENYLPHOSPHATASE-RELATED"/>
    <property type="match status" value="1"/>
</dbReference>
<keyword evidence="3" id="KW-1185">Reference proteome</keyword>
<proteinExistence type="predicted"/>
<reference evidence="2 3" key="1">
    <citation type="submission" date="2024-08" db="EMBL/GenBank/DDBJ databases">
        <title>Genome sequence of Streptomyces aureus CACIA-1.46HGO.</title>
        <authorList>
            <person name="Evangelista-Martinez Z."/>
        </authorList>
    </citation>
    <scope>NUCLEOTIDE SEQUENCE [LARGE SCALE GENOMIC DNA]</scope>
    <source>
        <strain evidence="2 3">CACIA-1.46HGO</strain>
    </source>
</reference>
<evidence type="ECO:0000313" key="2">
    <source>
        <dbReference type="EMBL" id="MFA3835218.1"/>
    </source>
</evidence>
<accession>A0ABV4SA69</accession>
<feature type="region of interest" description="Disordered" evidence="1">
    <location>
        <begin position="1"/>
        <end position="49"/>
    </location>
</feature>
<gene>
    <name evidence="2" type="ORF">ACEG43_03300</name>
</gene>
<dbReference type="SUPFAM" id="SSF56784">
    <property type="entry name" value="HAD-like"/>
    <property type="match status" value="1"/>
</dbReference>
<dbReference type="InterPro" id="IPR023214">
    <property type="entry name" value="HAD_sf"/>
</dbReference>
<dbReference type="NCBIfam" id="TIGR01460">
    <property type="entry name" value="HAD-SF-IIA"/>
    <property type="match status" value="1"/>
</dbReference>
<dbReference type="Pfam" id="PF13344">
    <property type="entry name" value="Hydrolase_6"/>
    <property type="match status" value="1"/>
</dbReference>
<feature type="compositionally biased region" description="Basic and acidic residues" evidence="1">
    <location>
        <begin position="10"/>
        <end position="21"/>
    </location>
</feature>
<dbReference type="Gene3D" id="3.40.50.1000">
    <property type="entry name" value="HAD superfamily/HAD-like"/>
    <property type="match status" value="2"/>
</dbReference>
<name>A0ABV4SA69_9ACTN</name>
<dbReference type="PANTHER" id="PTHR19288:SF46">
    <property type="entry name" value="HALOACID DEHALOGENASE-LIKE HYDROLASE DOMAIN-CONTAINING PROTEIN 2"/>
    <property type="match status" value="1"/>
</dbReference>
<dbReference type="InterPro" id="IPR006357">
    <property type="entry name" value="HAD-SF_hydro_IIA"/>
</dbReference>